<dbReference type="InterPro" id="IPR011528">
    <property type="entry name" value="NERD"/>
</dbReference>
<name>A0A942TJS3_9BACI</name>
<evidence type="ECO:0000259" key="1">
    <source>
        <dbReference type="PROSITE" id="PS50965"/>
    </source>
</evidence>
<dbReference type="Pfam" id="PF08378">
    <property type="entry name" value="NERD"/>
    <property type="match status" value="1"/>
</dbReference>
<evidence type="ECO:0000313" key="3">
    <source>
        <dbReference type="Proteomes" id="UP000682713"/>
    </source>
</evidence>
<keyword evidence="3" id="KW-1185">Reference proteome</keyword>
<dbReference type="EMBL" id="JAGYPJ010000001">
    <property type="protein sequence ID" value="MBS4199466.1"/>
    <property type="molecule type" value="Genomic_DNA"/>
</dbReference>
<reference evidence="2 3" key="1">
    <citation type="submission" date="2021-05" db="EMBL/GenBank/DDBJ databases">
        <title>Novel Bacillus species.</title>
        <authorList>
            <person name="Liu G."/>
        </authorList>
    </citation>
    <scope>NUCLEOTIDE SEQUENCE [LARGE SCALE GENOMIC DNA]</scope>
    <source>
        <strain evidence="2 3">FJAT-49732</strain>
    </source>
</reference>
<organism evidence="2 3">
    <name type="scientific">Lederbergia citrisecunda</name>
    <dbReference type="NCBI Taxonomy" id="2833583"/>
    <lineage>
        <taxon>Bacteria</taxon>
        <taxon>Bacillati</taxon>
        <taxon>Bacillota</taxon>
        <taxon>Bacilli</taxon>
        <taxon>Bacillales</taxon>
        <taxon>Bacillaceae</taxon>
        <taxon>Lederbergia</taxon>
    </lineage>
</organism>
<sequence length="305" mass="36329">MKKIIKPRVESIELVVYRIVKRRMVVSIEESKHLTRLEKGFEGELLFDERIDKSSKEWLILNDLQLKSNNTEFQIDSFLITQKTIFLFEIKNYEGDYYIEGDKWYYTNGTEIQNPLTQLERSEFLIRRLLQELGYSMPVESFIIYINPDFHLYNAPRNLPIVYPTQLNRFFEKLNNIPTKVTEYHKRLAKKLISLHKDESTFTKLPKYSYEELQKGIMCVFCYSFDIIAIKRAVKCKSCDKIEDKTIAIIRSVDEYVLLFPDRKITTNDIYEWCNGIVSKKSIQRILIKNFILKGNAKSTYYIRK</sequence>
<protein>
    <submittedName>
        <fullName evidence="2">NERD domain-containing protein</fullName>
    </submittedName>
</protein>
<dbReference type="PROSITE" id="PS50965">
    <property type="entry name" value="NERD"/>
    <property type="match status" value="1"/>
</dbReference>
<dbReference type="RefSeq" id="WP_213110144.1">
    <property type="nucleotide sequence ID" value="NZ_JAGYPJ010000001.1"/>
</dbReference>
<feature type="domain" description="NERD" evidence="1">
    <location>
        <begin position="39"/>
        <end position="149"/>
    </location>
</feature>
<evidence type="ECO:0000313" key="2">
    <source>
        <dbReference type="EMBL" id="MBS4199466.1"/>
    </source>
</evidence>
<gene>
    <name evidence="2" type="ORF">KHA93_07355</name>
</gene>
<comment type="caution">
    <text evidence="2">The sequence shown here is derived from an EMBL/GenBank/DDBJ whole genome shotgun (WGS) entry which is preliminary data.</text>
</comment>
<dbReference type="AlphaFoldDB" id="A0A942TJS3"/>
<proteinExistence type="predicted"/>
<dbReference type="Proteomes" id="UP000682713">
    <property type="component" value="Unassembled WGS sequence"/>
</dbReference>
<accession>A0A942TJS3</accession>